<name>A0ABQ1QKZ0_9RHOB</name>
<proteinExistence type="predicted"/>
<protein>
    <submittedName>
        <fullName evidence="1">Uncharacterized protein</fullName>
    </submittedName>
</protein>
<dbReference type="RefSeq" id="WP_188527043.1">
    <property type="nucleotide sequence ID" value="NZ_BMGI01000002.1"/>
</dbReference>
<evidence type="ECO:0000313" key="1">
    <source>
        <dbReference type="EMBL" id="GGD32179.1"/>
    </source>
</evidence>
<accession>A0ABQ1QKZ0</accession>
<dbReference type="Proteomes" id="UP000617355">
    <property type="component" value="Unassembled WGS sequence"/>
</dbReference>
<dbReference type="EMBL" id="BMGI01000002">
    <property type="protein sequence ID" value="GGD32179.1"/>
    <property type="molecule type" value="Genomic_DNA"/>
</dbReference>
<keyword evidence="2" id="KW-1185">Reference proteome</keyword>
<comment type="caution">
    <text evidence="1">The sequence shown here is derived from an EMBL/GenBank/DDBJ whole genome shotgun (WGS) entry which is preliminary data.</text>
</comment>
<evidence type="ECO:0000313" key="2">
    <source>
        <dbReference type="Proteomes" id="UP000617355"/>
    </source>
</evidence>
<reference evidence="2" key="1">
    <citation type="journal article" date="2019" name="Int. J. Syst. Evol. Microbiol.">
        <title>The Global Catalogue of Microorganisms (GCM) 10K type strain sequencing project: providing services to taxonomists for standard genome sequencing and annotation.</title>
        <authorList>
            <consortium name="The Broad Institute Genomics Platform"/>
            <consortium name="The Broad Institute Genome Sequencing Center for Infectious Disease"/>
            <person name="Wu L."/>
            <person name="Ma J."/>
        </authorList>
    </citation>
    <scope>NUCLEOTIDE SEQUENCE [LARGE SCALE GENOMIC DNA]</scope>
    <source>
        <strain evidence="2">CGMCC 1.12922</strain>
    </source>
</reference>
<gene>
    <name evidence="1" type="ORF">GCM10011358_15330</name>
</gene>
<organism evidence="1 2">
    <name type="scientific">Sinisalibacter lacisalsi</name>
    <dbReference type="NCBI Taxonomy" id="1526570"/>
    <lineage>
        <taxon>Bacteria</taxon>
        <taxon>Pseudomonadati</taxon>
        <taxon>Pseudomonadota</taxon>
        <taxon>Alphaproteobacteria</taxon>
        <taxon>Rhodobacterales</taxon>
        <taxon>Roseobacteraceae</taxon>
        <taxon>Sinisalibacter</taxon>
    </lineage>
</organism>
<sequence length="62" mass="7343">MRIRPQQFLRMSRWARRPPSEKRVKLVLAVIAIALAIWGLERVFGSPEWMRIDSTPKGRINR</sequence>